<reference evidence="10" key="1">
    <citation type="submission" date="2021-11" db="EMBL/GenBank/DDBJ databases">
        <authorList>
            <consortium name="Genoscope - CEA"/>
            <person name="William W."/>
        </authorList>
    </citation>
    <scope>NUCLEOTIDE SEQUENCE</scope>
</reference>
<accession>A0A8J2WRH3</accession>
<evidence type="ECO:0000256" key="5">
    <source>
        <dbReference type="ARBA" id="ARBA00023204"/>
    </source>
</evidence>
<dbReference type="PANTHER" id="PTHR16140">
    <property type="entry name" value="NON-STRUCTURAL MAINTENANCE OF CHROMOSOMES ELEMENT 4"/>
    <property type="match status" value="1"/>
</dbReference>
<dbReference type="GO" id="GO:0006281">
    <property type="term" value="P:DNA repair"/>
    <property type="evidence" value="ECO:0007669"/>
    <property type="project" value="UniProtKB-UniRule"/>
</dbReference>
<comment type="subunit">
    <text evidence="7">Component of the SMC5-SMC6 complex.</text>
</comment>
<evidence type="ECO:0000313" key="11">
    <source>
        <dbReference type="Proteomes" id="UP000789595"/>
    </source>
</evidence>
<comment type="subcellular location">
    <subcellularLocation>
        <location evidence="1 7">Nucleus</location>
    </subcellularLocation>
</comment>
<keyword evidence="3 7" id="KW-0227">DNA damage</keyword>
<evidence type="ECO:0000256" key="2">
    <source>
        <dbReference type="ARBA" id="ARBA00008997"/>
    </source>
</evidence>
<feature type="region of interest" description="Disordered" evidence="8">
    <location>
        <begin position="1"/>
        <end position="49"/>
    </location>
</feature>
<evidence type="ECO:0000256" key="4">
    <source>
        <dbReference type="ARBA" id="ARBA00023172"/>
    </source>
</evidence>
<organism evidence="10 11">
    <name type="scientific">Pelagomonas calceolata</name>
    <dbReference type="NCBI Taxonomy" id="35677"/>
    <lineage>
        <taxon>Eukaryota</taxon>
        <taxon>Sar</taxon>
        <taxon>Stramenopiles</taxon>
        <taxon>Ochrophyta</taxon>
        <taxon>Pelagophyceae</taxon>
        <taxon>Pelagomonadales</taxon>
        <taxon>Pelagomonadaceae</taxon>
        <taxon>Pelagomonas</taxon>
    </lineage>
</organism>
<comment type="function">
    <text evidence="7">Component of the SMC5-SMC6 complex, that promotes sister chromatid alignment after DNA damage and facilitates double-stranded DNA breaks (DSBs) repair via homologous recombination between sister chromatids.</text>
</comment>
<evidence type="ECO:0000259" key="9">
    <source>
        <dbReference type="Pfam" id="PF08743"/>
    </source>
</evidence>
<dbReference type="AlphaFoldDB" id="A0A8J2WRH3"/>
<dbReference type="InterPro" id="IPR014854">
    <property type="entry name" value="Nse4_C"/>
</dbReference>
<feature type="region of interest" description="Disordered" evidence="8">
    <location>
        <begin position="181"/>
        <end position="213"/>
    </location>
</feature>
<comment type="caution">
    <text evidence="10">The sequence shown here is derived from an EMBL/GenBank/DDBJ whole genome shotgun (WGS) entry which is preliminary data.</text>
</comment>
<evidence type="ECO:0000256" key="1">
    <source>
        <dbReference type="ARBA" id="ARBA00004123"/>
    </source>
</evidence>
<dbReference type="GO" id="GO:0005634">
    <property type="term" value="C:nucleus"/>
    <property type="evidence" value="ECO:0007669"/>
    <property type="project" value="UniProtKB-SubCell"/>
</dbReference>
<evidence type="ECO:0000256" key="8">
    <source>
        <dbReference type="SAM" id="MobiDB-lite"/>
    </source>
</evidence>
<comment type="similarity">
    <text evidence="2 7">Belongs to the NSE4 family.</text>
</comment>
<evidence type="ECO:0000256" key="6">
    <source>
        <dbReference type="ARBA" id="ARBA00023242"/>
    </source>
</evidence>
<dbReference type="GO" id="GO:0006310">
    <property type="term" value="P:DNA recombination"/>
    <property type="evidence" value="ECO:0007669"/>
    <property type="project" value="UniProtKB-UniRule"/>
</dbReference>
<dbReference type="Proteomes" id="UP000789595">
    <property type="component" value="Unassembled WGS sequence"/>
</dbReference>
<keyword evidence="11" id="KW-1185">Reference proteome</keyword>
<dbReference type="OrthoDB" id="361242at2759"/>
<keyword evidence="5 7" id="KW-0234">DNA repair</keyword>
<feature type="compositionally biased region" description="Basic and acidic residues" evidence="8">
    <location>
        <begin position="190"/>
        <end position="207"/>
    </location>
</feature>
<keyword evidence="6 7" id="KW-0539">Nucleus</keyword>
<keyword evidence="4 7" id="KW-0233">DNA recombination</keyword>
<feature type="region of interest" description="Disordered" evidence="8">
    <location>
        <begin position="362"/>
        <end position="399"/>
    </location>
</feature>
<protein>
    <recommendedName>
        <fullName evidence="7">Non-structural maintenance of chromosomes element 4</fullName>
    </recommendedName>
</protein>
<gene>
    <name evidence="10" type="ORF">PECAL_1P07180</name>
</gene>
<sequence>MPRKAPLQENAMEDDDDEAPPPQKPQQKKRKRREAKDRTPVMDGQTEEERRILRQEQRNLQDRIGERRAAMCALDSDEFKNQRAANNGLFKKVRYNREMVNDGDIMVGLAECAVARAGALAKSVKQYGAKDICDALKESYSNSRGEMDWAALGRDGAGLFRAPPELNFFCGPLERPVKERKKVERKKKADLKDDGVGETKFEQREGGSGDGDEVCDTVSAINPPGQIALVMFYHAPSHSDGSYIYTQRDEATNLRLQRLNDVMAAKMRAASVEPKPADEDAETAGLDLMSLLVNPDSFCETAENFFDLSFLVKDARATVGVDDSTGLPVCRLAEAPDGAVPKTQNVVVLSMADCKAIGELWGIEKPQLPREDGARERAQAAAQRAPPPPPDEGEESDAY</sequence>
<evidence type="ECO:0000256" key="7">
    <source>
        <dbReference type="RuleBase" id="RU365071"/>
    </source>
</evidence>
<evidence type="ECO:0000313" key="10">
    <source>
        <dbReference type="EMBL" id="CAH0364359.1"/>
    </source>
</evidence>
<feature type="domain" description="Non-structural maintenance of chromosome element 4 C-terminal" evidence="9">
    <location>
        <begin position="286"/>
        <end position="366"/>
    </location>
</feature>
<dbReference type="GO" id="GO:0030915">
    <property type="term" value="C:Smc5-Smc6 complex"/>
    <property type="evidence" value="ECO:0007669"/>
    <property type="project" value="UniProtKB-UniRule"/>
</dbReference>
<dbReference type="EMBL" id="CAKKNE010000001">
    <property type="protein sequence ID" value="CAH0364359.1"/>
    <property type="molecule type" value="Genomic_DNA"/>
</dbReference>
<evidence type="ECO:0000256" key="3">
    <source>
        <dbReference type="ARBA" id="ARBA00022763"/>
    </source>
</evidence>
<feature type="compositionally biased region" description="Basic and acidic residues" evidence="8">
    <location>
        <begin position="367"/>
        <end position="378"/>
    </location>
</feature>
<dbReference type="PANTHER" id="PTHR16140:SF0">
    <property type="entry name" value="NON-STRUCTURAL MAINTENANCE OF CHROMOSOMES ELEMENT 4"/>
    <property type="match status" value="1"/>
</dbReference>
<name>A0A8J2WRH3_9STRA</name>
<dbReference type="Pfam" id="PF08743">
    <property type="entry name" value="Nse4_C"/>
    <property type="match status" value="1"/>
</dbReference>
<dbReference type="InterPro" id="IPR027786">
    <property type="entry name" value="Nse4/EID"/>
</dbReference>
<proteinExistence type="inferred from homology"/>